<proteinExistence type="predicted"/>
<evidence type="ECO:0000313" key="2">
    <source>
        <dbReference type="Proteomes" id="UP000429644"/>
    </source>
</evidence>
<dbReference type="Proteomes" id="UP000429644">
    <property type="component" value="Unassembled WGS sequence"/>
</dbReference>
<evidence type="ECO:0000313" key="1">
    <source>
        <dbReference type="EMBL" id="MPV88037.1"/>
    </source>
</evidence>
<protein>
    <submittedName>
        <fullName evidence="1">FAD-dependent oxidoreductase</fullName>
    </submittedName>
</protein>
<comment type="caution">
    <text evidence="1">The sequence shown here is derived from an EMBL/GenBank/DDBJ whole genome shotgun (WGS) entry which is preliminary data.</text>
</comment>
<gene>
    <name evidence="1" type="ORF">GB882_05105</name>
</gene>
<name>A0A7J9UTT6_9MICO</name>
<accession>A0A7J9UTT6</accession>
<dbReference type="AlphaFoldDB" id="A0A7J9UTT6"/>
<reference evidence="1 2" key="1">
    <citation type="submission" date="2019-10" db="EMBL/GenBank/DDBJ databases">
        <title>Georgenia wutianyii sp. nov. and Georgenia yuyongxinii sp. nov. isolated from plateau pika (Ochotona curzoniae) in the Qinghai-Tibet plateau of China.</title>
        <authorList>
            <person name="Tian Z."/>
        </authorList>
    </citation>
    <scope>NUCLEOTIDE SEQUENCE [LARGE SCALE GENOMIC DNA]</scope>
    <source>
        <strain evidence="1 2">JCM 15130</strain>
    </source>
</reference>
<dbReference type="EMBL" id="WHPD01001120">
    <property type="protein sequence ID" value="MPV88037.1"/>
    <property type="molecule type" value="Genomic_DNA"/>
</dbReference>
<feature type="non-terminal residue" evidence="1">
    <location>
        <position position="1"/>
    </location>
</feature>
<organism evidence="1 2">
    <name type="scientific">Georgenia ruanii</name>
    <dbReference type="NCBI Taxonomy" id="348442"/>
    <lineage>
        <taxon>Bacteria</taxon>
        <taxon>Bacillati</taxon>
        <taxon>Actinomycetota</taxon>
        <taxon>Actinomycetes</taxon>
        <taxon>Micrococcales</taxon>
        <taxon>Bogoriellaceae</taxon>
        <taxon>Georgenia</taxon>
    </lineage>
</organism>
<dbReference type="Gene3D" id="3.30.9.10">
    <property type="entry name" value="D-Amino Acid Oxidase, subunit A, domain 2"/>
    <property type="match status" value="1"/>
</dbReference>
<sequence length="157" mass="17509">VVPRAALSRSDERRTRTADLAVAQLRQRLIELFPSLATVRLEQSWSGVLGVPRDWCASVNFDRATGVLSAGGYVGHGLSGTNLAARTLRDLILERDTELTRLPWVGRHARNWEVEPIRWLGASALYAAYRFADRREYATGSPRTHWVARAANVVSGR</sequence>
<dbReference type="InterPro" id="IPR036188">
    <property type="entry name" value="FAD/NAD-bd_sf"/>
</dbReference>
<keyword evidence="2" id="KW-1185">Reference proteome</keyword>
<dbReference type="Gene3D" id="3.50.50.60">
    <property type="entry name" value="FAD/NAD(P)-binding domain"/>
    <property type="match status" value="1"/>
</dbReference>